<dbReference type="InterPro" id="IPR004017">
    <property type="entry name" value="Cys_rich_dom"/>
</dbReference>
<sequence>MRVGLFVTCLVDLVAPEVGVATARVLARAGHEVVFPEGQTCCGQPAFNSGYREEAATVLRSTLRALAAADVDAYVAPAGSCTTMVRTFAAGLLDDDPALAAVAPRLYELSEFLAEHGGELRGRVRRCSVAYHDSCHMLRELRLRGEPRAALARVDGVSLADWDEQRCCGFGGTFAVRSPELSVAMADEKLRTLGGADALCGADPSCLMHLRGRLEKLGVKTPVRHLAEILEEGTRP</sequence>
<evidence type="ECO:0000313" key="3">
    <source>
        <dbReference type="Proteomes" id="UP001147700"/>
    </source>
</evidence>
<dbReference type="Proteomes" id="UP001147700">
    <property type="component" value="Unassembled WGS sequence"/>
</dbReference>
<dbReference type="PANTHER" id="PTHR30296:SF0">
    <property type="entry name" value="LACTATE UTILIZATION PROTEIN A"/>
    <property type="match status" value="1"/>
</dbReference>
<organism evidence="2 3">
    <name type="scientific">Solirubrobacter deserti</name>
    <dbReference type="NCBI Taxonomy" id="2282478"/>
    <lineage>
        <taxon>Bacteria</taxon>
        <taxon>Bacillati</taxon>
        <taxon>Actinomycetota</taxon>
        <taxon>Thermoleophilia</taxon>
        <taxon>Solirubrobacterales</taxon>
        <taxon>Solirubrobacteraceae</taxon>
        <taxon>Solirubrobacter</taxon>
    </lineage>
</organism>
<feature type="domain" description="Cysteine-rich" evidence="1">
    <location>
        <begin position="3"/>
        <end position="85"/>
    </location>
</feature>
<dbReference type="EMBL" id="JAPCID010000024">
    <property type="protein sequence ID" value="MDA0139346.1"/>
    <property type="molecule type" value="Genomic_DNA"/>
</dbReference>
<comment type="caution">
    <text evidence="2">The sequence shown here is derived from an EMBL/GenBank/DDBJ whole genome shotgun (WGS) entry which is preliminary data.</text>
</comment>
<evidence type="ECO:0000313" key="2">
    <source>
        <dbReference type="EMBL" id="MDA0139346.1"/>
    </source>
</evidence>
<dbReference type="Pfam" id="PF02754">
    <property type="entry name" value="CCG"/>
    <property type="match status" value="2"/>
</dbReference>
<protein>
    <submittedName>
        <fullName evidence="2">(Fe-S)-binding protein</fullName>
    </submittedName>
</protein>
<gene>
    <name evidence="2" type="ORF">OJ962_17720</name>
</gene>
<evidence type="ECO:0000259" key="1">
    <source>
        <dbReference type="Pfam" id="PF02754"/>
    </source>
</evidence>
<dbReference type="PANTHER" id="PTHR30296">
    <property type="entry name" value="UNCHARACTERIZED PROTEIN YKGE"/>
    <property type="match status" value="1"/>
</dbReference>
<keyword evidence="3" id="KW-1185">Reference proteome</keyword>
<dbReference type="RefSeq" id="WP_202958098.1">
    <property type="nucleotide sequence ID" value="NZ_JAPCID010000024.1"/>
</dbReference>
<reference evidence="2" key="1">
    <citation type="submission" date="2022-10" db="EMBL/GenBank/DDBJ databases">
        <title>The WGS of Solirubrobacter sp. CPCC 204708.</title>
        <authorList>
            <person name="Jiang Z."/>
        </authorList>
    </citation>
    <scope>NUCLEOTIDE SEQUENCE</scope>
    <source>
        <strain evidence="2">CPCC 204708</strain>
    </source>
</reference>
<proteinExistence type="predicted"/>
<name>A0ABT4RLA5_9ACTN</name>
<accession>A0ABT4RLA5</accession>
<feature type="domain" description="Cysteine-rich" evidence="1">
    <location>
        <begin position="129"/>
        <end position="211"/>
    </location>
</feature>